<proteinExistence type="predicted"/>
<reference evidence="3 4" key="1">
    <citation type="submission" date="2021-01" db="EMBL/GenBank/DDBJ databases">
        <title>Whole genome shotgun sequence of Catellatospora citrea NBRC 14495.</title>
        <authorList>
            <person name="Komaki H."/>
            <person name="Tamura T."/>
        </authorList>
    </citation>
    <scope>NUCLEOTIDE SEQUENCE [LARGE SCALE GENOMIC DNA]</scope>
    <source>
        <strain evidence="3 4">NBRC 14495</strain>
    </source>
</reference>
<dbReference type="EMBL" id="BONH01000018">
    <property type="protein sequence ID" value="GIF98986.1"/>
    <property type="molecule type" value="Genomic_DNA"/>
</dbReference>
<sequence length="173" mass="17453">MTRPHITTDVDDNGVAILGVSGGIGTGAELTAAIAAVLDTHRVTQLVIDLVRVSSLAPAGLEALLGGRATVLRSGAAFRVIRPQHPVRQILDATGTCQLLTRGQAAAPEPAGRCTTAASPPGSRTTAPPGTSSSEPGRAAGVAKSLRRADASPRLAVSTGGTLLVGRQEQPQT</sequence>
<gene>
    <name evidence="3" type="ORF">Cci01nite_40800</name>
</gene>
<comment type="caution">
    <text evidence="3">The sequence shown here is derived from an EMBL/GenBank/DDBJ whole genome shotgun (WGS) entry which is preliminary data.</text>
</comment>
<dbReference type="AlphaFoldDB" id="A0A8J3KF93"/>
<dbReference type="Gene3D" id="3.30.750.24">
    <property type="entry name" value="STAS domain"/>
    <property type="match status" value="1"/>
</dbReference>
<keyword evidence="4" id="KW-1185">Reference proteome</keyword>
<organism evidence="3 4">
    <name type="scientific">Catellatospora citrea</name>
    <dbReference type="NCBI Taxonomy" id="53366"/>
    <lineage>
        <taxon>Bacteria</taxon>
        <taxon>Bacillati</taxon>
        <taxon>Actinomycetota</taxon>
        <taxon>Actinomycetes</taxon>
        <taxon>Micromonosporales</taxon>
        <taxon>Micromonosporaceae</taxon>
        <taxon>Catellatospora</taxon>
    </lineage>
</organism>
<feature type="region of interest" description="Disordered" evidence="1">
    <location>
        <begin position="102"/>
        <end position="173"/>
    </location>
</feature>
<dbReference type="CDD" id="cd07043">
    <property type="entry name" value="STAS_anti-anti-sigma_factors"/>
    <property type="match status" value="1"/>
</dbReference>
<dbReference type="Proteomes" id="UP000659904">
    <property type="component" value="Unassembled WGS sequence"/>
</dbReference>
<dbReference type="Pfam" id="PF01740">
    <property type="entry name" value="STAS"/>
    <property type="match status" value="1"/>
</dbReference>
<dbReference type="InterPro" id="IPR036513">
    <property type="entry name" value="STAS_dom_sf"/>
</dbReference>
<dbReference type="RefSeq" id="WP_170213215.1">
    <property type="nucleotide sequence ID" value="NZ_BONH01000018.1"/>
</dbReference>
<dbReference type="SUPFAM" id="SSF52091">
    <property type="entry name" value="SpoIIaa-like"/>
    <property type="match status" value="1"/>
</dbReference>
<protein>
    <recommendedName>
        <fullName evidence="2">STAS domain-containing protein</fullName>
    </recommendedName>
</protein>
<dbReference type="InterPro" id="IPR002645">
    <property type="entry name" value="STAS_dom"/>
</dbReference>
<evidence type="ECO:0000256" key="1">
    <source>
        <dbReference type="SAM" id="MobiDB-lite"/>
    </source>
</evidence>
<feature type="compositionally biased region" description="Polar residues" evidence="1">
    <location>
        <begin position="116"/>
        <end position="135"/>
    </location>
</feature>
<evidence type="ECO:0000313" key="3">
    <source>
        <dbReference type="EMBL" id="GIF98986.1"/>
    </source>
</evidence>
<feature type="domain" description="STAS" evidence="2">
    <location>
        <begin position="1"/>
        <end position="95"/>
    </location>
</feature>
<evidence type="ECO:0000259" key="2">
    <source>
        <dbReference type="PROSITE" id="PS50801"/>
    </source>
</evidence>
<name>A0A8J3KF93_9ACTN</name>
<evidence type="ECO:0000313" key="4">
    <source>
        <dbReference type="Proteomes" id="UP000659904"/>
    </source>
</evidence>
<accession>A0A8J3KF93</accession>
<dbReference type="PROSITE" id="PS50801">
    <property type="entry name" value="STAS"/>
    <property type="match status" value="1"/>
</dbReference>